<name>A0A813YH30_9BILA</name>
<comment type="caution">
    <text evidence="3">The sequence shown here is derived from an EMBL/GenBank/DDBJ whole genome shotgun (WGS) entry which is preliminary data.</text>
</comment>
<feature type="transmembrane region" description="Helical" evidence="2">
    <location>
        <begin position="120"/>
        <end position="139"/>
    </location>
</feature>
<gene>
    <name evidence="3" type="ORF">OXX778_LOCUS10566</name>
</gene>
<keyword evidence="2" id="KW-0472">Membrane</keyword>
<accession>A0A813YH30</accession>
<reference evidence="3" key="1">
    <citation type="submission" date="2021-02" db="EMBL/GenBank/DDBJ databases">
        <authorList>
            <person name="Nowell W R."/>
        </authorList>
    </citation>
    <scope>NUCLEOTIDE SEQUENCE</scope>
    <source>
        <strain evidence="3">Ploen Becks lab</strain>
    </source>
</reference>
<organism evidence="3 4">
    <name type="scientific">Brachionus calyciflorus</name>
    <dbReference type="NCBI Taxonomy" id="104777"/>
    <lineage>
        <taxon>Eukaryota</taxon>
        <taxon>Metazoa</taxon>
        <taxon>Spiralia</taxon>
        <taxon>Gnathifera</taxon>
        <taxon>Rotifera</taxon>
        <taxon>Eurotatoria</taxon>
        <taxon>Monogononta</taxon>
        <taxon>Pseudotrocha</taxon>
        <taxon>Ploima</taxon>
        <taxon>Brachionidae</taxon>
        <taxon>Brachionus</taxon>
    </lineage>
</organism>
<evidence type="ECO:0000256" key="1">
    <source>
        <dbReference type="SAM" id="MobiDB-lite"/>
    </source>
</evidence>
<dbReference type="OrthoDB" id="6157510at2759"/>
<evidence type="ECO:0000313" key="3">
    <source>
        <dbReference type="EMBL" id="CAF0884053.1"/>
    </source>
</evidence>
<feature type="transmembrane region" description="Helical" evidence="2">
    <location>
        <begin position="54"/>
        <end position="75"/>
    </location>
</feature>
<feature type="transmembrane region" description="Helical" evidence="2">
    <location>
        <begin position="159"/>
        <end position="182"/>
    </location>
</feature>
<dbReference type="AlphaFoldDB" id="A0A813YH30"/>
<sequence>MASFYRSFPDDEPDETTQPIINNTLNTPRQYSTNFSLPIHMAIDRTQDSDTNEIGWCFLIFFNLALSITSIVLGSKYIHSCPVDKKIPVWLIVVGVAGLLWVLFSVLEICEIGLINIFRVLIKLFYLIWSILGMVWVISIRNIRNNDADSEFFCNSVCYGLVFGYVICISVVLGLIFCFVSFRCSK</sequence>
<evidence type="ECO:0000313" key="4">
    <source>
        <dbReference type="Proteomes" id="UP000663879"/>
    </source>
</evidence>
<proteinExistence type="predicted"/>
<feature type="transmembrane region" description="Helical" evidence="2">
    <location>
        <begin position="87"/>
        <end position="108"/>
    </location>
</feature>
<dbReference type="Proteomes" id="UP000663879">
    <property type="component" value="Unassembled WGS sequence"/>
</dbReference>
<dbReference type="PANTHER" id="PTHR33444">
    <property type="entry name" value="SI:DKEY-19B23.12-RELATED"/>
    <property type="match status" value="1"/>
</dbReference>
<feature type="region of interest" description="Disordered" evidence="1">
    <location>
        <begin position="1"/>
        <end position="23"/>
    </location>
</feature>
<protein>
    <submittedName>
        <fullName evidence="3">Uncharacterized protein</fullName>
    </submittedName>
</protein>
<dbReference type="PANTHER" id="PTHR33444:SF2">
    <property type="entry name" value="MARVEL DOMAIN-CONTAINING PROTEIN"/>
    <property type="match status" value="1"/>
</dbReference>
<keyword evidence="2" id="KW-1133">Transmembrane helix</keyword>
<dbReference type="EMBL" id="CAJNOC010001690">
    <property type="protein sequence ID" value="CAF0884053.1"/>
    <property type="molecule type" value="Genomic_DNA"/>
</dbReference>
<keyword evidence="4" id="KW-1185">Reference proteome</keyword>
<evidence type="ECO:0000256" key="2">
    <source>
        <dbReference type="SAM" id="Phobius"/>
    </source>
</evidence>
<keyword evidence="2" id="KW-0812">Transmembrane</keyword>
<dbReference type="InterPro" id="IPR040350">
    <property type="entry name" value="TMEM272"/>
</dbReference>